<dbReference type="GeneID" id="68098935"/>
<accession>A0AA88GNA5</accession>
<gene>
    <name evidence="1" type="ORF">C9374_006481</name>
</gene>
<evidence type="ECO:0000313" key="1">
    <source>
        <dbReference type="EMBL" id="KAG2381492.1"/>
    </source>
</evidence>
<proteinExistence type="predicted"/>
<dbReference type="EMBL" id="PYSW02000027">
    <property type="protein sequence ID" value="KAG2381492.1"/>
    <property type="molecule type" value="Genomic_DNA"/>
</dbReference>
<organism evidence="1 2">
    <name type="scientific">Naegleria lovaniensis</name>
    <name type="common">Amoeba</name>
    <dbReference type="NCBI Taxonomy" id="51637"/>
    <lineage>
        <taxon>Eukaryota</taxon>
        <taxon>Discoba</taxon>
        <taxon>Heterolobosea</taxon>
        <taxon>Tetramitia</taxon>
        <taxon>Eutetramitia</taxon>
        <taxon>Vahlkampfiidae</taxon>
        <taxon>Naegleria</taxon>
    </lineage>
</organism>
<sequence>MSAKPQETTSSTNEVKETRELFRTTELLSTCQAMKMQLEGRLGSDASEFFYFACMEALPGIREQEPTFESNLQTTQVNSNNNNRKASCLSKLDIIERTREQNWNPQDPDLVSTWTYNPRFLFDENWSQKTFADMSDCFASDSTLVQRVQMKHRLLGSLAEGGIQKLMPSFASKLRELKMANGGQVKDISSTSEATHLFENYSKESKDQFIACLKAQTNTIQAKDDEYKVAIAMDRCSATSFENFFKGMVLSCHKSITECVEKNSRKEELWRMTMFLECWLVLQIYNNNLPMMDVLNLPWTISTSSQEIL</sequence>
<evidence type="ECO:0000313" key="2">
    <source>
        <dbReference type="Proteomes" id="UP000816034"/>
    </source>
</evidence>
<name>A0AA88GNA5_NAELO</name>
<comment type="caution">
    <text evidence="1">The sequence shown here is derived from an EMBL/GenBank/DDBJ whole genome shotgun (WGS) entry which is preliminary data.</text>
</comment>
<dbReference type="AlphaFoldDB" id="A0AA88GNA5"/>
<keyword evidence="2" id="KW-1185">Reference proteome</keyword>
<dbReference type="RefSeq" id="XP_044547172.1">
    <property type="nucleotide sequence ID" value="XM_044696346.1"/>
</dbReference>
<reference evidence="1 2" key="1">
    <citation type="journal article" date="2018" name="BMC Genomics">
        <title>The genome of Naegleria lovaniensis, the basis for a comparative approach to unravel pathogenicity factors of the human pathogenic amoeba N. fowleri.</title>
        <authorList>
            <person name="Liechti N."/>
            <person name="Schurch N."/>
            <person name="Bruggmann R."/>
            <person name="Wittwer M."/>
        </authorList>
    </citation>
    <scope>NUCLEOTIDE SEQUENCE [LARGE SCALE GENOMIC DNA]</scope>
    <source>
        <strain evidence="1 2">ATCC 30569</strain>
    </source>
</reference>
<dbReference type="Proteomes" id="UP000816034">
    <property type="component" value="Unassembled WGS sequence"/>
</dbReference>
<protein>
    <submittedName>
        <fullName evidence="1">Uncharacterized protein</fullName>
    </submittedName>
</protein>